<dbReference type="CDD" id="cd03784">
    <property type="entry name" value="GT1_Gtf-like"/>
    <property type="match status" value="1"/>
</dbReference>
<dbReference type="Pfam" id="PF00201">
    <property type="entry name" value="UDPGT"/>
    <property type="match status" value="1"/>
</dbReference>
<keyword evidence="5" id="KW-0812">Transmembrane</keyword>
<dbReference type="KEGG" id="soy:115874676"/>
<accession>A0A6J2X422</accession>
<dbReference type="PANTHER" id="PTHR48043:SF114">
    <property type="entry name" value="IP04436P-RELATED"/>
    <property type="match status" value="1"/>
</dbReference>
<dbReference type="OrthoDB" id="5835829at2759"/>
<feature type="chain" id="PRO_5027146263" description="UDP-glucuronosyltransferase" evidence="5">
    <location>
        <begin position="20"/>
        <end position="511"/>
    </location>
</feature>
<evidence type="ECO:0000256" key="2">
    <source>
        <dbReference type="ARBA" id="ARBA00022676"/>
    </source>
</evidence>
<proteinExistence type="inferred from homology"/>
<dbReference type="InParanoid" id="A0A6J2X422"/>
<dbReference type="SUPFAM" id="SSF53756">
    <property type="entry name" value="UDP-Glycosyltransferase/glycogen phosphorylase"/>
    <property type="match status" value="1"/>
</dbReference>
<dbReference type="FunFam" id="3.40.50.2000:FF:000050">
    <property type="entry name" value="UDP-glucuronosyltransferase"/>
    <property type="match status" value="1"/>
</dbReference>
<keyword evidence="5" id="KW-0472">Membrane</keyword>
<dbReference type="GO" id="GO:0016020">
    <property type="term" value="C:membrane"/>
    <property type="evidence" value="ECO:0007669"/>
    <property type="project" value="UniProtKB-SubCell"/>
</dbReference>
<keyword evidence="5" id="KW-1133">Transmembrane helix</keyword>
<dbReference type="InterPro" id="IPR002213">
    <property type="entry name" value="UDP_glucos_trans"/>
</dbReference>
<dbReference type="GO" id="GO:0015020">
    <property type="term" value="F:glucuronosyltransferase activity"/>
    <property type="evidence" value="ECO:0007669"/>
    <property type="project" value="UniProtKB-EC"/>
</dbReference>
<dbReference type="PANTHER" id="PTHR48043">
    <property type="entry name" value="EG:EG0003.4 PROTEIN-RELATED"/>
    <property type="match status" value="1"/>
</dbReference>
<comment type="catalytic activity">
    <reaction evidence="5">
        <text>glucuronate acceptor + UDP-alpha-D-glucuronate = acceptor beta-D-glucuronoside + UDP + H(+)</text>
        <dbReference type="Rhea" id="RHEA:21032"/>
        <dbReference type="ChEBI" id="CHEBI:15378"/>
        <dbReference type="ChEBI" id="CHEBI:58052"/>
        <dbReference type="ChEBI" id="CHEBI:58223"/>
        <dbReference type="ChEBI" id="CHEBI:132367"/>
        <dbReference type="ChEBI" id="CHEBI:132368"/>
        <dbReference type="EC" id="2.4.1.17"/>
    </reaction>
</comment>
<protein>
    <recommendedName>
        <fullName evidence="5">UDP-glucuronosyltransferase</fullName>
        <ecNumber evidence="5">2.4.1.17</ecNumber>
    </recommendedName>
</protein>
<dbReference type="InterPro" id="IPR050271">
    <property type="entry name" value="UDP-glycosyltransferase"/>
</dbReference>
<dbReference type="FunCoup" id="A0A6J2X422">
    <property type="interactions" value="216"/>
</dbReference>
<evidence type="ECO:0000256" key="4">
    <source>
        <dbReference type="RuleBase" id="RU003718"/>
    </source>
</evidence>
<evidence type="ECO:0000256" key="3">
    <source>
        <dbReference type="ARBA" id="ARBA00022679"/>
    </source>
</evidence>
<keyword evidence="3 4" id="KW-0808">Transferase</keyword>
<keyword evidence="5" id="KW-0732">Signal</keyword>
<evidence type="ECO:0000313" key="6">
    <source>
        <dbReference type="Proteomes" id="UP000504635"/>
    </source>
</evidence>
<gene>
    <name evidence="7" type="primary">LOC115874676</name>
</gene>
<organism evidence="6 7">
    <name type="scientific">Sitophilus oryzae</name>
    <name type="common">Rice weevil</name>
    <name type="synonym">Curculio oryzae</name>
    <dbReference type="NCBI Taxonomy" id="7048"/>
    <lineage>
        <taxon>Eukaryota</taxon>
        <taxon>Metazoa</taxon>
        <taxon>Ecdysozoa</taxon>
        <taxon>Arthropoda</taxon>
        <taxon>Hexapoda</taxon>
        <taxon>Insecta</taxon>
        <taxon>Pterygota</taxon>
        <taxon>Neoptera</taxon>
        <taxon>Endopterygota</taxon>
        <taxon>Coleoptera</taxon>
        <taxon>Polyphaga</taxon>
        <taxon>Cucujiformia</taxon>
        <taxon>Curculionidae</taxon>
        <taxon>Dryophthorinae</taxon>
        <taxon>Sitophilus</taxon>
    </lineage>
</organism>
<evidence type="ECO:0000313" key="7">
    <source>
        <dbReference type="RefSeq" id="XP_030745755.1"/>
    </source>
</evidence>
<keyword evidence="2 4" id="KW-0328">Glycosyltransferase</keyword>
<dbReference type="PROSITE" id="PS00375">
    <property type="entry name" value="UDPGT"/>
    <property type="match status" value="1"/>
</dbReference>
<reference evidence="7" key="1">
    <citation type="submission" date="2025-08" db="UniProtKB">
        <authorList>
            <consortium name="RefSeq"/>
        </authorList>
    </citation>
    <scope>IDENTIFICATION</scope>
    <source>
        <tissue evidence="7">Gonads</tissue>
    </source>
</reference>
<sequence>MHLNVYYSLLLFTLGLVETCESYNILVIFGHPGKSHYDVFKPLFQELGERGHHITIISHVATKGDIKNGKDVLLSNKALQHVLDIKDFPGNRLQKYAEAHLIAYFAKHTCEPSLQSQSFQNFLREDNQFDVILVEFFNSNCLYGLINKFRAPFIGLSSCSMMQWHAQWFGAPDNPSYIPSLYMAHAVPMTFLQRVENTLVYLAHKAWYKIFMEKPGTNLSKQYTGYEPADPYNASLYLLNTHHTLHGVRPLPPSIVEVGGIHVSSRKINRLPAEIEEWINRSEAGLIYFSLGSLLKGYTFPSEQLEAFNKVFSELPHRVLWKWENETMTGKAQNVMTSKWTPQFDVLCHPNTKLFISHGGLLGTTEAVHCGVPVLVMPQFGDQPLNAEAMKAQGAGVLLRLQDATYQSIREAVKQALSPETARNAKELSARFRDRLVPPLDTAAFWVEHVARHRGARHMRSAAVDMPLYQYLLLDVIGFLGALLLLYTYLVYLILRYGCRRLFSKKKEKTN</sequence>
<comment type="subcellular location">
    <subcellularLocation>
        <location evidence="5">Membrane</location>
        <topology evidence="5">Single-pass membrane protein</topology>
    </subcellularLocation>
</comment>
<evidence type="ECO:0000256" key="1">
    <source>
        <dbReference type="ARBA" id="ARBA00009995"/>
    </source>
</evidence>
<dbReference type="RefSeq" id="XP_030745755.1">
    <property type="nucleotide sequence ID" value="XM_030889895.1"/>
</dbReference>
<dbReference type="Proteomes" id="UP000504635">
    <property type="component" value="Unplaced"/>
</dbReference>
<feature type="transmembrane region" description="Helical" evidence="5">
    <location>
        <begin position="468"/>
        <end position="495"/>
    </location>
</feature>
<dbReference type="Gene3D" id="3.40.50.2000">
    <property type="entry name" value="Glycogen Phosphorylase B"/>
    <property type="match status" value="2"/>
</dbReference>
<name>A0A6J2X422_SITOR</name>
<dbReference type="AlphaFoldDB" id="A0A6J2X422"/>
<dbReference type="EC" id="2.4.1.17" evidence="5"/>
<evidence type="ECO:0000256" key="5">
    <source>
        <dbReference type="RuleBase" id="RU362059"/>
    </source>
</evidence>
<comment type="similarity">
    <text evidence="1 4">Belongs to the UDP-glycosyltransferase family.</text>
</comment>
<dbReference type="InterPro" id="IPR035595">
    <property type="entry name" value="UDP_glycos_trans_CS"/>
</dbReference>
<feature type="signal peptide" evidence="5">
    <location>
        <begin position="1"/>
        <end position="19"/>
    </location>
</feature>
<keyword evidence="6" id="KW-1185">Reference proteome</keyword>
<dbReference type="GeneID" id="115874676"/>